<comment type="caution">
    <text evidence="1">The sequence shown here is derived from an EMBL/GenBank/DDBJ whole genome shotgun (WGS) entry which is preliminary data.</text>
</comment>
<dbReference type="AlphaFoldDB" id="A0A9D4F1F3"/>
<dbReference type="EMBL" id="JAIWYP010000008">
    <property type="protein sequence ID" value="KAH3788261.1"/>
    <property type="molecule type" value="Genomic_DNA"/>
</dbReference>
<reference evidence="1" key="1">
    <citation type="journal article" date="2019" name="bioRxiv">
        <title>The Genome of the Zebra Mussel, Dreissena polymorpha: A Resource for Invasive Species Research.</title>
        <authorList>
            <person name="McCartney M.A."/>
            <person name="Auch B."/>
            <person name="Kono T."/>
            <person name="Mallez S."/>
            <person name="Zhang Y."/>
            <person name="Obille A."/>
            <person name="Becker A."/>
            <person name="Abrahante J.E."/>
            <person name="Garbe J."/>
            <person name="Badalamenti J.P."/>
            <person name="Herman A."/>
            <person name="Mangelson H."/>
            <person name="Liachko I."/>
            <person name="Sullivan S."/>
            <person name="Sone E.D."/>
            <person name="Koren S."/>
            <person name="Silverstein K.A.T."/>
            <person name="Beckman K.B."/>
            <person name="Gohl D.M."/>
        </authorList>
    </citation>
    <scope>NUCLEOTIDE SEQUENCE</scope>
    <source>
        <strain evidence="1">Duluth1</strain>
        <tissue evidence="1">Whole animal</tissue>
    </source>
</reference>
<reference evidence="1" key="2">
    <citation type="submission" date="2020-11" db="EMBL/GenBank/DDBJ databases">
        <authorList>
            <person name="McCartney M.A."/>
            <person name="Auch B."/>
            <person name="Kono T."/>
            <person name="Mallez S."/>
            <person name="Becker A."/>
            <person name="Gohl D.M."/>
            <person name="Silverstein K.A.T."/>
            <person name="Koren S."/>
            <person name="Bechman K.B."/>
            <person name="Herman A."/>
            <person name="Abrahante J.E."/>
            <person name="Garbe J."/>
        </authorList>
    </citation>
    <scope>NUCLEOTIDE SEQUENCE</scope>
    <source>
        <strain evidence="1">Duluth1</strain>
        <tissue evidence="1">Whole animal</tissue>
    </source>
</reference>
<accession>A0A9D4F1F3</accession>
<protein>
    <submittedName>
        <fullName evidence="1">Uncharacterized protein</fullName>
    </submittedName>
</protein>
<proteinExistence type="predicted"/>
<keyword evidence="2" id="KW-1185">Reference proteome</keyword>
<evidence type="ECO:0000313" key="2">
    <source>
        <dbReference type="Proteomes" id="UP000828390"/>
    </source>
</evidence>
<sequence length="54" mass="5973">MSVTLILSDVTPYFQTCGSHASDNCIFLWNKATCSMVATFTLDEIVRLHITGYG</sequence>
<dbReference type="Proteomes" id="UP000828390">
    <property type="component" value="Unassembled WGS sequence"/>
</dbReference>
<organism evidence="1 2">
    <name type="scientific">Dreissena polymorpha</name>
    <name type="common">Zebra mussel</name>
    <name type="synonym">Mytilus polymorpha</name>
    <dbReference type="NCBI Taxonomy" id="45954"/>
    <lineage>
        <taxon>Eukaryota</taxon>
        <taxon>Metazoa</taxon>
        <taxon>Spiralia</taxon>
        <taxon>Lophotrochozoa</taxon>
        <taxon>Mollusca</taxon>
        <taxon>Bivalvia</taxon>
        <taxon>Autobranchia</taxon>
        <taxon>Heteroconchia</taxon>
        <taxon>Euheterodonta</taxon>
        <taxon>Imparidentia</taxon>
        <taxon>Neoheterodontei</taxon>
        <taxon>Myida</taxon>
        <taxon>Dreissenoidea</taxon>
        <taxon>Dreissenidae</taxon>
        <taxon>Dreissena</taxon>
    </lineage>
</organism>
<name>A0A9D4F1F3_DREPO</name>
<evidence type="ECO:0000313" key="1">
    <source>
        <dbReference type="EMBL" id="KAH3788261.1"/>
    </source>
</evidence>
<gene>
    <name evidence="1" type="ORF">DPMN_166396</name>
</gene>